<keyword evidence="1" id="KW-0175">Coiled coil</keyword>
<gene>
    <name evidence="3" type="ordered locus">PCC8801_0313</name>
</gene>
<evidence type="ECO:0000313" key="4">
    <source>
        <dbReference type="Proteomes" id="UP000008204"/>
    </source>
</evidence>
<dbReference type="KEGG" id="cyp:PCC8801_0313"/>
<feature type="region of interest" description="Disordered" evidence="2">
    <location>
        <begin position="172"/>
        <end position="192"/>
    </location>
</feature>
<accession>B7K392</accession>
<proteinExistence type="predicted"/>
<dbReference type="STRING" id="41431.PCC8801_0313"/>
<feature type="coiled-coil region" evidence="1">
    <location>
        <begin position="208"/>
        <end position="336"/>
    </location>
</feature>
<name>B7K392_RIPO1</name>
<dbReference type="Proteomes" id="UP000008204">
    <property type="component" value="Chromosome"/>
</dbReference>
<evidence type="ECO:0000256" key="2">
    <source>
        <dbReference type="SAM" id="MobiDB-lite"/>
    </source>
</evidence>
<dbReference type="AlphaFoldDB" id="B7K392"/>
<feature type="region of interest" description="Disordered" evidence="2">
    <location>
        <begin position="37"/>
        <end position="58"/>
    </location>
</feature>
<evidence type="ECO:0000256" key="1">
    <source>
        <dbReference type="SAM" id="Coils"/>
    </source>
</evidence>
<dbReference type="OrthoDB" id="479613at2"/>
<dbReference type="HOGENOM" id="CLU_063207_1_0_3"/>
<sequence>MTQKINSKSTKVQIMEAYEELQEEKATLEAKLKQLEKTQTKTLTTPQPQETPKTQAENKPMKTPIYVDNNIILIIENLEKLQTNFGSAVSNLSEQLITEASSLEDLQDIFTEELEQLNELHDLETVEDDTLDTLIQSYEASSKTFQEELNQQKNTLEKQVEELQKAWVKEKETHQIETQERDQNHLKTKQRDEEEYQYNLQLERNLDQETYEQQKKALYQELADIKSSQEKQWKEREESIAKREKDYQEVKLKADNLEQELDSKIKQAKEQGKGIGIYQAKIKADLRNKEIEGEKQNYQLRIAALEQTLNNQEVRIQSLTQQLEASLKQVQDLAVKAIEGTSNRSSFEAMKEIALEQAKNQQKGK</sequence>
<dbReference type="EMBL" id="CP001287">
    <property type="protein sequence ID" value="ACK64412.1"/>
    <property type="molecule type" value="Genomic_DNA"/>
</dbReference>
<reference evidence="4" key="1">
    <citation type="journal article" date="2011" name="MBio">
        <title>Novel metabolic attributes of the genus Cyanothece, comprising a group of unicellular nitrogen-fixing Cyanobacteria.</title>
        <authorList>
            <person name="Bandyopadhyay A."/>
            <person name="Elvitigala T."/>
            <person name="Welsh E."/>
            <person name="Stockel J."/>
            <person name="Liberton M."/>
            <person name="Min H."/>
            <person name="Sherman L.A."/>
            <person name="Pakrasi H.B."/>
        </authorList>
    </citation>
    <scope>NUCLEOTIDE SEQUENCE [LARGE SCALE GENOMIC DNA]</scope>
    <source>
        <strain evidence="4">PCC 8801</strain>
    </source>
</reference>
<keyword evidence="4" id="KW-1185">Reference proteome</keyword>
<evidence type="ECO:0008006" key="5">
    <source>
        <dbReference type="Google" id="ProtNLM"/>
    </source>
</evidence>
<feature type="compositionally biased region" description="Low complexity" evidence="2">
    <location>
        <begin position="40"/>
        <end position="55"/>
    </location>
</feature>
<protein>
    <recommendedName>
        <fullName evidence="5">Myosin heavy chain</fullName>
    </recommendedName>
</protein>
<organism evidence="3 4">
    <name type="scientific">Rippkaea orientalis (strain PCC 8801 / RF-1)</name>
    <name type="common">Cyanothece sp. (strain PCC 8801)</name>
    <dbReference type="NCBI Taxonomy" id="41431"/>
    <lineage>
        <taxon>Bacteria</taxon>
        <taxon>Bacillati</taxon>
        <taxon>Cyanobacteriota</taxon>
        <taxon>Cyanophyceae</taxon>
        <taxon>Oscillatoriophycideae</taxon>
        <taxon>Chroococcales</taxon>
        <taxon>Aphanothecaceae</taxon>
        <taxon>Rippkaea</taxon>
        <taxon>Rippkaea orientalis</taxon>
    </lineage>
</organism>
<dbReference type="eggNOG" id="COG1196">
    <property type="taxonomic scope" value="Bacteria"/>
</dbReference>
<dbReference type="RefSeq" id="WP_012593689.1">
    <property type="nucleotide sequence ID" value="NC_011726.1"/>
</dbReference>
<evidence type="ECO:0000313" key="3">
    <source>
        <dbReference type="EMBL" id="ACK64412.1"/>
    </source>
</evidence>